<feature type="region of interest" description="Disordered" evidence="1">
    <location>
        <begin position="149"/>
        <end position="173"/>
    </location>
</feature>
<dbReference type="Proteomes" id="UP001605036">
    <property type="component" value="Unassembled WGS sequence"/>
</dbReference>
<gene>
    <name evidence="2" type="ORF">R1flu_005423</name>
</gene>
<name>A0ABD1YU33_9MARC</name>
<comment type="caution">
    <text evidence="2">The sequence shown here is derived from an EMBL/GenBank/DDBJ whole genome shotgun (WGS) entry which is preliminary data.</text>
</comment>
<proteinExistence type="predicted"/>
<reference evidence="2 3" key="1">
    <citation type="submission" date="2024-09" db="EMBL/GenBank/DDBJ databases">
        <title>Chromosome-scale assembly of Riccia fluitans.</title>
        <authorList>
            <person name="Paukszto L."/>
            <person name="Sawicki J."/>
            <person name="Karawczyk K."/>
            <person name="Piernik-Szablinska J."/>
            <person name="Szczecinska M."/>
            <person name="Mazdziarz M."/>
        </authorList>
    </citation>
    <scope>NUCLEOTIDE SEQUENCE [LARGE SCALE GENOMIC DNA]</scope>
    <source>
        <strain evidence="2">Rf_01</strain>
        <tissue evidence="2">Aerial parts of the thallus</tissue>
    </source>
</reference>
<dbReference type="AlphaFoldDB" id="A0ABD1YU33"/>
<organism evidence="2 3">
    <name type="scientific">Riccia fluitans</name>
    <dbReference type="NCBI Taxonomy" id="41844"/>
    <lineage>
        <taxon>Eukaryota</taxon>
        <taxon>Viridiplantae</taxon>
        <taxon>Streptophyta</taxon>
        <taxon>Embryophyta</taxon>
        <taxon>Marchantiophyta</taxon>
        <taxon>Marchantiopsida</taxon>
        <taxon>Marchantiidae</taxon>
        <taxon>Marchantiales</taxon>
        <taxon>Ricciaceae</taxon>
        <taxon>Riccia</taxon>
    </lineage>
</organism>
<accession>A0ABD1YU33</accession>
<evidence type="ECO:0000313" key="2">
    <source>
        <dbReference type="EMBL" id="KAL2633944.1"/>
    </source>
</evidence>
<evidence type="ECO:0000313" key="3">
    <source>
        <dbReference type="Proteomes" id="UP001605036"/>
    </source>
</evidence>
<protein>
    <submittedName>
        <fullName evidence="2">Uncharacterized protein</fullName>
    </submittedName>
</protein>
<dbReference type="EMBL" id="JBHFFA010000003">
    <property type="protein sequence ID" value="KAL2633944.1"/>
    <property type="molecule type" value="Genomic_DNA"/>
</dbReference>
<keyword evidence="3" id="KW-1185">Reference proteome</keyword>
<sequence>MLMEALDMHPAGLSFDAPRSCQFAPRQCSILLLDFGELCVFGPARMPENYRNTFLLWRLLSCDPDREEQRIEVVEKRFHEKGGRRETVKIHGGEMIMRKKEMEVDMGKTTIRNRENVLVDTGHHDRLVTPVVSWLVHLKEQRECSNEEEWPSLGGLSLDHDRRPGRADTASSWRPNLQTHTQEHQISGYGILYSLAETEEHWLVTSLIRSWAVTELMRSEP</sequence>
<evidence type="ECO:0000256" key="1">
    <source>
        <dbReference type="SAM" id="MobiDB-lite"/>
    </source>
</evidence>